<dbReference type="Gene3D" id="3.30.300.10">
    <property type="match status" value="1"/>
</dbReference>
<dbReference type="InterPro" id="IPR042543">
    <property type="entry name" value="AdoMet_synthase_2"/>
</dbReference>
<dbReference type="AlphaFoldDB" id="A0A0M2UWD5"/>
<organism evidence="2 3">
    <name type="scientific">Candidatus Brocadia fulgida</name>
    <dbReference type="NCBI Taxonomy" id="380242"/>
    <lineage>
        <taxon>Bacteria</taxon>
        <taxon>Pseudomonadati</taxon>
        <taxon>Planctomycetota</taxon>
        <taxon>Candidatus Brocadiia</taxon>
        <taxon>Candidatus Brocadiales</taxon>
        <taxon>Candidatus Brocadiaceae</taxon>
        <taxon>Candidatus Brocadia</taxon>
    </lineage>
</organism>
<reference evidence="2 3" key="1">
    <citation type="journal article" date="2013" name="BMC Microbiol.">
        <title>Identification of the type II cytochrome c maturation pathway in anammox bacteria by comparative genomics.</title>
        <authorList>
            <person name="Ferousi C."/>
            <person name="Speth D.R."/>
            <person name="Reimann J."/>
            <person name="Op den Camp H.J."/>
            <person name="Allen J.W."/>
            <person name="Keltjens J.T."/>
            <person name="Jetten M.S."/>
        </authorList>
    </citation>
    <scope>NUCLEOTIDE SEQUENCE [LARGE SCALE GENOMIC DNA]</scope>
    <source>
        <strain evidence="2">RU1</strain>
    </source>
</reference>
<dbReference type="EMBL" id="LAQJ01000233">
    <property type="protein sequence ID" value="KKO18819.1"/>
    <property type="molecule type" value="Genomic_DNA"/>
</dbReference>
<keyword evidence="3" id="KW-1185">Reference proteome</keyword>
<evidence type="ECO:0000313" key="2">
    <source>
        <dbReference type="EMBL" id="KKO18819.1"/>
    </source>
</evidence>
<name>A0A0M2UWD5_9BACT</name>
<sequence>MEIIIEKIGGVSAQQSMIEIVERKGTGHPDTLCDRAAEELSIAFSQYYLKKFGKVLHHNIDKCLLVGGRSEVCFGGGEVITPIQLIIVGRAVERVGNEKVPLEEIARETTNRWLNERLRFLKPEKNVVVETKIRTGSADLRATFDSSIPLANDTSIGVGFSPLTETESLVYHTEQFLNSTEVKRDYPMIGEDIKIMGVRVNDHIKLTIAIAFISQFISSKDAYFNTKTNLLEYIQAFVKKLTRRKVTLAINAADNYEKDVVYLTVTGTSAECGDDGQVGRGNRANGLITPYRPMTLEATAGKNPITHTGKLYNLTAGQISAR</sequence>
<dbReference type="PATRIC" id="fig|380242.3.peg.3079"/>
<dbReference type="PANTHER" id="PTHR36697">
    <property type="entry name" value="S-ADENOSYLMETHIONINE SYNTHASE"/>
    <property type="match status" value="1"/>
</dbReference>
<gene>
    <name evidence="2" type="ORF">BROFUL_02480</name>
</gene>
<accession>A0A0M2UWD5</accession>
<dbReference type="Pfam" id="PF01941">
    <property type="entry name" value="AdoMet_Synthase"/>
    <property type="match status" value="1"/>
</dbReference>
<evidence type="ECO:0000256" key="1">
    <source>
        <dbReference type="ARBA" id="ARBA00006892"/>
    </source>
</evidence>
<dbReference type="PANTHER" id="PTHR36697:SF1">
    <property type="entry name" value="S-ADENOSYLMETHIONINE SYNTHASE"/>
    <property type="match status" value="1"/>
</dbReference>
<dbReference type="Proteomes" id="UP000034954">
    <property type="component" value="Unassembled WGS sequence"/>
</dbReference>
<comment type="similarity">
    <text evidence="1">Belongs to the AdoMet synthetase 2 family.</text>
</comment>
<dbReference type="InterPro" id="IPR027790">
    <property type="entry name" value="AdoMet_synthase_2_family"/>
</dbReference>
<dbReference type="Gene3D" id="3.30.300.340">
    <property type="entry name" value="S-adenosylmethionine synthetase, N-terminal domain"/>
    <property type="match status" value="1"/>
</dbReference>
<protein>
    <submittedName>
        <fullName evidence="2">S-adenosylmethionine synthase</fullName>
    </submittedName>
</protein>
<evidence type="ECO:0000313" key="3">
    <source>
        <dbReference type="Proteomes" id="UP000034954"/>
    </source>
</evidence>
<comment type="caution">
    <text evidence="2">The sequence shown here is derived from an EMBL/GenBank/DDBJ whole genome shotgun (WGS) entry which is preliminary data.</text>
</comment>
<dbReference type="NCBIfam" id="NF003366">
    <property type="entry name" value="PRK04439.1-5"/>
    <property type="match status" value="1"/>
</dbReference>
<proteinExistence type="inferred from homology"/>